<comment type="catalytic activity">
    <reaction evidence="11">
        <text>N(4)-(alpha-D-Man-(1-&gt;2)-alpha-D-Man-(1-&gt;2)-alpha-D-Man-(1-&gt;3)-[alpha-D-Man-(1-&gt;2)-alpha-D-Man-(1-&gt;3)-[alpha-D-Man-(1-&gt;2)-alpha-D-Man-(1-&gt;6)]-alpha-D-Man-(1-&gt;6)]-beta-D-Man-(1-&gt;4)-beta-D-GlcNAc-(1-&gt;4)-beta-D-GlcNAc)-L-asparaginyl-[protein] (N-glucan mannose isomer 9A1,2,3B1,2,3) + UDP-alpha-D-glucose = N(4)-(alpha-D-Glc-(1-&gt;3)-alpha-D-Man-(1-&gt;2)-alpha-D-Man-(1-&gt;2)-alpha-D-Man-(1-&gt;3)-[alpha-D-Man-(1-&gt;2)-alpha-D-Man-(1-&gt;3)-[alpha-D-Man-(1-&gt;2)-alpha-D-Man-(1-&gt;6)]-alpha-D-Man-(1-&gt;6)]-beta-D-Man-(1-&gt;4)-beta-D-GlcNAc-(1-&gt;4)-beta-D-GlcNAc)-L-asparaginyl-[protein] + UDP + H(+)</text>
        <dbReference type="Rhea" id="RHEA:61304"/>
        <dbReference type="Rhea" id="RHEA-COMP:14356"/>
        <dbReference type="Rhea" id="RHEA-COMP:14357"/>
        <dbReference type="ChEBI" id="CHEBI:15378"/>
        <dbReference type="ChEBI" id="CHEBI:58223"/>
        <dbReference type="ChEBI" id="CHEBI:58885"/>
        <dbReference type="ChEBI" id="CHEBI:59080"/>
        <dbReference type="ChEBI" id="CHEBI:139493"/>
    </reaction>
</comment>
<evidence type="ECO:0000256" key="5">
    <source>
        <dbReference type="ARBA" id="ARBA00022676"/>
    </source>
</evidence>
<evidence type="ECO:0000256" key="3">
    <source>
        <dbReference type="ARBA" id="ARBA00004922"/>
    </source>
</evidence>
<evidence type="ECO:0000313" key="20">
    <source>
        <dbReference type="EMBL" id="CAI9729304.1"/>
    </source>
</evidence>
<evidence type="ECO:0000256" key="11">
    <source>
        <dbReference type="ARBA" id="ARBA00048456"/>
    </source>
</evidence>
<dbReference type="GO" id="GO:0051082">
    <property type="term" value="F:unfolded protein binding"/>
    <property type="evidence" value="ECO:0007669"/>
    <property type="project" value="TreeGrafter"/>
</dbReference>
<comment type="pathway">
    <text evidence="3">Protein modification; protein glycosylation.</text>
</comment>
<dbReference type="SUPFAM" id="SSF53448">
    <property type="entry name" value="Nucleotide-diphospho-sugar transferases"/>
    <property type="match status" value="1"/>
</dbReference>
<reference evidence="20" key="1">
    <citation type="submission" date="2023-08" db="EMBL/GenBank/DDBJ databases">
        <authorList>
            <person name="Alioto T."/>
            <person name="Alioto T."/>
            <person name="Gomez Garrido J."/>
        </authorList>
    </citation>
    <scope>NUCLEOTIDE SEQUENCE</scope>
</reference>
<dbReference type="InterPro" id="IPR040525">
    <property type="entry name" value="UGGT_TRXL_4"/>
</dbReference>
<dbReference type="PANTHER" id="PTHR11226">
    <property type="entry name" value="UDP-GLUCOSE GLYCOPROTEIN:GLUCOSYLTRANSFERASE"/>
    <property type="match status" value="1"/>
</dbReference>
<dbReference type="EMBL" id="OX597823">
    <property type="protein sequence ID" value="CAI9729304.1"/>
    <property type="molecule type" value="Genomic_DNA"/>
</dbReference>
<proteinExistence type="inferred from homology"/>
<keyword evidence="7 14" id="KW-0732">Signal</keyword>
<evidence type="ECO:0000256" key="4">
    <source>
        <dbReference type="ARBA" id="ARBA00006351"/>
    </source>
</evidence>
<evidence type="ECO:0000259" key="19">
    <source>
        <dbReference type="Pfam" id="PF18404"/>
    </source>
</evidence>
<dbReference type="InterPro" id="IPR009448">
    <property type="entry name" value="UDP-g_GGtrans"/>
</dbReference>
<evidence type="ECO:0000259" key="18">
    <source>
        <dbReference type="Pfam" id="PF18403"/>
    </source>
</evidence>
<evidence type="ECO:0000259" key="15">
    <source>
        <dbReference type="Pfam" id="PF18400"/>
    </source>
</evidence>
<dbReference type="InterPro" id="IPR040497">
    <property type="entry name" value="Glyco_transf_24"/>
</dbReference>
<dbReference type="Proteomes" id="UP001162480">
    <property type="component" value="Chromosome 10"/>
</dbReference>
<feature type="region of interest" description="Disordered" evidence="13">
    <location>
        <begin position="1520"/>
        <end position="1541"/>
    </location>
</feature>
<comment type="function">
    <text evidence="10">Recognizes glycoproteins with minor folding defects. Reglucosylates single N-glycans near the misfolded part of the protein, thus providing quality control for protein folding in the endoplasmic reticulum. Reglucosylated proteins are recognized by calreticulin for recycling to the endoplasmic reticulum and refolding or degradation.</text>
</comment>
<dbReference type="Pfam" id="PF18402">
    <property type="entry name" value="Thioredoxin_14"/>
    <property type="match status" value="1"/>
</dbReference>
<dbReference type="Gene3D" id="3.90.550.10">
    <property type="entry name" value="Spore Coat Polysaccharide Biosynthesis Protein SpsA, Chain A"/>
    <property type="match status" value="1"/>
</dbReference>
<name>A0AA36F9L9_OCTVU</name>
<evidence type="ECO:0000259" key="16">
    <source>
        <dbReference type="Pfam" id="PF18401"/>
    </source>
</evidence>
<dbReference type="Pfam" id="PF18403">
    <property type="entry name" value="Thioredoxin_15"/>
    <property type="match status" value="1"/>
</dbReference>
<evidence type="ECO:0000256" key="9">
    <source>
        <dbReference type="ARBA" id="ARBA00023180"/>
    </source>
</evidence>
<keyword evidence="12" id="KW-0175">Coiled coil</keyword>
<comment type="similarity">
    <text evidence="4">Belongs to the glycosyltransferase 8 family.</text>
</comment>
<comment type="cofactor">
    <cofactor evidence="1">
        <name>Ca(2+)</name>
        <dbReference type="ChEBI" id="CHEBI:29108"/>
    </cofactor>
</comment>
<evidence type="ECO:0000256" key="2">
    <source>
        <dbReference type="ARBA" id="ARBA00004319"/>
    </source>
</evidence>
<feature type="domain" description="UGGT thioredoxin-like" evidence="16">
    <location>
        <begin position="305"/>
        <end position="434"/>
    </location>
</feature>
<feature type="domain" description="UGGT thioredoxin-like" evidence="17">
    <location>
        <begin position="445"/>
        <end position="690"/>
    </location>
</feature>
<dbReference type="CDD" id="cd06432">
    <property type="entry name" value="GT8_HUGT1_C_like"/>
    <property type="match status" value="1"/>
</dbReference>
<evidence type="ECO:0000256" key="6">
    <source>
        <dbReference type="ARBA" id="ARBA00022679"/>
    </source>
</evidence>
<dbReference type="InterPro" id="IPR040692">
    <property type="entry name" value="UGGT_TRXL_3"/>
</dbReference>
<evidence type="ECO:0000259" key="17">
    <source>
        <dbReference type="Pfam" id="PF18402"/>
    </source>
</evidence>
<keyword evidence="21" id="KW-1185">Reference proteome</keyword>
<evidence type="ECO:0000256" key="12">
    <source>
        <dbReference type="SAM" id="Coils"/>
    </source>
</evidence>
<evidence type="ECO:0000313" key="21">
    <source>
        <dbReference type="Proteomes" id="UP001162480"/>
    </source>
</evidence>
<dbReference type="InterPro" id="IPR040694">
    <property type="entry name" value="UGGT_TRXL_2"/>
</dbReference>
<gene>
    <name evidence="20" type="ORF">OCTVUL_1B008418</name>
</gene>
<evidence type="ECO:0000256" key="7">
    <source>
        <dbReference type="ARBA" id="ARBA00022729"/>
    </source>
</evidence>
<comment type="subcellular location">
    <subcellularLocation>
        <location evidence="2">Endoplasmic reticulum lumen</location>
    </subcellularLocation>
</comment>
<dbReference type="Pfam" id="PF18400">
    <property type="entry name" value="Thioredoxin_12"/>
    <property type="match status" value="1"/>
</dbReference>
<dbReference type="GO" id="GO:0005788">
    <property type="term" value="C:endoplasmic reticulum lumen"/>
    <property type="evidence" value="ECO:0007669"/>
    <property type="project" value="UniProtKB-SubCell"/>
</dbReference>
<dbReference type="InterPro" id="IPR029044">
    <property type="entry name" value="Nucleotide-diphossugar_trans"/>
</dbReference>
<dbReference type="PANTHER" id="PTHR11226:SF0">
    <property type="entry name" value="UDP-GLUCOSE:GLYCOPROTEIN GLUCOSYLTRANSFERASE"/>
    <property type="match status" value="1"/>
</dbReference>
<sequence>MAAARMVVTSAATCVALLLFLGNVDTKQNYVHVNLSAKWNSTPLFLEASEFLYHENEDYFWRFVDDVSQRTSEEIKSSSKETSYNLLLEMAAKYLSSLQLNLLKLTLSLRVHSPDVEMYSQMAQEEKKNLFVSQKKLADNCDVFVNIHGEVTCNVNDIDTLIKSAPKRLKAVTYKFDHHYPSPVQADVLVILYAQLGDSSMAEFHKHLKKLAVSKKINYVYRHYIPKPSNEKVYLSGYAVELAIKSTEYKAKDDTKVEDEKAKASEENANWEEELKGFNFKMLSQLYPDLIPQLREFHDYLLDTATELTPMKVWQLQDLSLQAAQKAILTPPKDALSVLQTISQNFPVQARSLVRTSVSSDLRKEILKNQKHFENYHNLSPGECALFLNGISIDVEVYDIYTILDLMRSEAAVMEGLFSLGVREESLNKLVKLDLKNSGDDYVLDFRHPSVMYVNDLEKDVKYRRWPNSIQEMLRPTFPGMLRHIAKNIFHMVFVLDPSKSSSRDLLKIAEAFFVHSAPVRIGLVFAVNTSKEANGYSDSGVAIARAFQYIKIDQDAAAALSFITDLYDKQKDDLTSKFISTEFASRFNDEDLNKVFGDDDDYDDLRKSADDFLGRSGLSDFPQVLLNGIPLKKKYLNADMLEEAVVTEILQGTHEVQRAVYHGELSDSNNILDWLMEKDNVLPRINSRILSAPLMYLDLTESAAKDVFHDADLFGALSNKEMSSQMAKNIFYMSRKDESVNLRPISIWIVTDLETVKGRQLVFTAIKTLRFSSSLRVGIVFNPSDSKAKNAMNKAIHVALTTLSGNMLRNFVTKLVKEENINELNDGTKTLRDLEVSGMDIDQYMATLERQDDTFLKVHHMFVERVLSLPPGSHAIIGNGKVIGPLKDDEVFIQEDFSLFEKHLMQTSAKKIQAHVESANANSDKASDLVMKIASLLSAKTLSESRKDINYHTDGHSVIKIPADPNAPSFEVEVIMDPVSREAQKLIPILITLQSVANMNIKIYMNCKDKLSELPLTNFYRYVLDPELKFSVDGNAISVPYAKFESLPQKSLLTLNMHPPESWLVEAVKSPYDLDNIMLEEASNGVSAEFELEYLLLEGHCHDSSSGQPPRGLQFTLGANNSASLVDTIVMANLGYFQLKAYPGVWLLKLREGRSLDIYEILSHEMTDTPAGAKDLVVAINSFKSKTIRIKVGKKSDKVNEELLKDDEDESMGIWDSISSSFGGGKKEKKEDKDSTLNIFSLASGHLYERFLRIMMLSVLKNTKSKVKFWFLKNYLSPTFKDFIPHMAKEYQFEYELVQYKWPRWLNQQKEKQRIIWGYKILFLDVLFPLNVKKIIFVDADQIVRTDLQELYDLDLGGAPYGYTPFCSSRTEMDGFRFWKSGYWASHLGGRKYHISALYVVDLKKFRRIAAGDRLRGQYQGLSQDPNSLANLDQDLPNNMIHQVAIKSLPQEWLWCETWCSTKELKNAKTIDLCNNPLTKEPKLQAAIRIVPEWKHYDYEIKVLWDKIYNTNTRFQTEYEKPVKDEDKLPSKKDSKKTEL</sequence>
<dbReference type="Pfam" id="PF18401">
    <property type="entry name" value="Thioredoxin_13"/>
    <property type="match status" value="1"/>
</dbReference>
<keyword evidence="6" id="KW-0808">Transferase</keyword>
<dbReference type="InterPro" id="IPR040693">
    <property type="entry name" value="UGGT_TRXL_1"/>
</dbReference>
<feature type="domain" description="UGGT thioredoxin-like" evidence="15">
    <location>
        <begin position="41"/>
        <end position="232"/>
    </location>
</feature>
<accession>A0AA36F9L9</accession>
<dbReference type="GO" id="GO:0003980">
    <property type="term" value="F:UDP-glucose:glycoprotein glucosyltransferase activity"/>
    <property type="evidence" value="ECO:0007669"/>
    <property type="project" value="InterPro"/>
</dbReference>
<evidence type="ECO:0000256" key="13">
    <source>
        <dbReference type="SAM" id="MobiDB-lite"/>
    </source>
</evidence>
<feature type="signal peptide" evidence="14">
    <location>
        <begin position="1"/>
        <end position="26"/>
    </location>
</feature>
<feature type="coiled-coil region" evidence="12">
    <location>
        <begin position="254"/>
        <end position="281"/>
    </location>
</feature>
<dbReference type="FunFam" id="3.90.550.10:FF:000004">
    <property type="entry name" value="UDP-glucose glycoprotein glucosyltransferase 1"/>
    <property type="match status" value="1"/>
</dbReference>
<dbReference type="GO" id="GO:0036503">
    <property type="term" value="P:ERAD pathway"/>
    <property type="evidence" value="ECO:0007669"/>
    <property type="project" value="TreeGrafter"/>
</dbReference>
<evidence type="ECO:0000256" key="10">
    <source>
        <dbReference type="ARBA" id="ARBA00045874"/>
    </source>
</evidence>
<evidence type="ECO:0000256" key="8">
    <source>
        <dbReference type="ARBA" id="ARBA00022824"/>
    </source>
</evidence>
<feature type="domain" description="Glucosyltransferase 24 catalytic" evidence="19">
    <location>
        <begin position="1238"/>
        <end position="1504"/>
    </location>
</feature>
<feature type="domain" description="UDP-glucose:glycoprotein glucosyltransferase thioredoxin-like" evidence="18">
    <location>
        <begin position="721"/>
        <end position="939"/>
    </location>
</feature>
<organism evidence="20 21">
    <name type="scientific">Octopus vulgaris</name>
    <name type="common">Common octopus</name>
    <dbReference type="NCBI Taxonomy" id="6645"/>
    <lineage>
        <taxon>Eukaryota</taxon>
        <taxon>Metazoa</taxon>
        <taxon>Spiralia</taxon>
        <taxon>Lophotrochozoa</taxon>
        <taxon>Mollusca</taxon>
        <taxon>Cephalopoda</taxon>
        <taxon>Coleoidea</taxon>
        <taxon>Octopodiformes</taxon>
        <taxon>Octopoda</taxon>
        <taxon>Incirrata</taxon>
        <taxon>Octopodidae</taxon>
        <taxon>Octopus</taxon>
    </lineage>
</organism>
<keyword evidence="8" id="KW-0256">Endoplasmic reticulum</keyword>
<keyword evidence="5" id="KW-0328">Glycosyltransferase</keyword>
<dbReference type="Pfam" id="PF18404">
    <property type="entry name" value="Glyco_transf_24"/>
    <property type="match status" value="1"/>
</dbReference>
<dbReference type="Pfam" id="PF06427">
    <property type="entry name" value="UDP-g_GGTase"/>
    <property type="match status" value="1"/>
</dbReference>
<evidence type="ECO:0000256" key="14">
    <source>
        <dbReference type="SAM" id="SignalP"/>
    </source>
</evidence>
<evidence type="ECO:0000256" key="1">
    <source>
        <dbReference type="ARBA" id="ARBA00001913"/>
    </source>
</evidence>
<feature type="chain" id="PRO_5041256671" evidence="14">
    <location>
        <begin position="27"/>
        <end position="1541"/>
    </location>
</feature>
<keyword evidence="9" id="KW-0325">Glycoprotein</keyword>
<dbReference type="GO" id="GO:0018279">
    <property type="term" value="P:protein N-linked glycosylation via asparagine"/>
    <property type="evidence" value="ECO:0007669"/>
    <property type="project" value="TreeGrafter"/>
</dbReference>
<protein>
    <submittedName>
        <fullName evidence="20">UDP-glucose:glycoprotein glucosyltransferase 1-like</fullName>
    </submittedName>
</protein>